<dbReference type="PROSITE" id="PS01137">
    <property type="entry name" value="TATD_1"/>
    <property type="match status" value="1"/>
</dbReference>
<name>A0A4D8QXH9_AZOBR</name>
<organism evidence="5 6">
    <name type="scientific">Azospirillum brasilense</name>
    <dbReference type="NCBI Taxonomy" id="192"/>
    <lineage>
        <taxon>Bacteria</taxon>
        <taxon>Pseudomonadati</taxon>
        <taxon>Pseudomonadota</taxon>
        <taxon>Alphaproteobacteria</taxon>
        <taxon>Rhodospirillales</taxon>
        <taxon>Azospirillaceae</taxon>
        <taxon>Azospirillum</taxon>
    </lineage>
</organism>
<dbReference type="CDD" id="cd01310">
    <property type="entry name" value="TatD_DNAse"/>
    <property type="match status" value="1"/>
</dbReference>
<dbReference type="NCBIfam" id="TIGR00010">
    <property type="entry name" value="YchF/TatD family DNA exonuclease"/>
    <property type="match status" value="1"/>
</dbReference>
<dbReference type="InterPro" id="IPR032466">
    <property type="entry name" value="Metal_Hydrolase"/>
</dbReference>
<feature type="binding site" evidence="4">
    <location>
        <position position="205"/>
    </location>
    <ligand>
        <name>a divalent metal cation</name>
        <dbReference type="ChEBI" id="CHEBI:60240"/>
        <label>1</label>
    </ligand>
</feature>
<feature type="binding site" evidence="4">
    <location>
        <position position="8"/>
    </location>
    <ligand>
        <name>a divalent metal cation</name>
        <dbReference type="ChEBI" id="CHEBI:60240"/>
        <label>1</label>
    </ligand>
</feature>
<dbReference type="FunFam" id="3.20.20.140:FF:000005">
    <property type="entry name" value="TatD family hydrolase"/>
    <property type="match status" value="1"/>
</dbReference>
<dbReference type="Gene3D" id="3.20.20.140">
    <property type="entry name" value="Metal-dependent hydrolases"/>
    <property type="match status" value="1"/>
</dbReference>
<dbReference type="Proteomes" id="UP000298693">
    <property type="component" value="Chromosome"/>
</dbReference>
<gene>
    <name evidence="5" type="ORF">D3869_00505</name>
</gene>
<keyword evidence="3" id="KW-0378">Hydrolase</keyword>
<dbReference type="RefSeq" id="WP_137138505.1">
    <property type="nucleotide sequence ID" value="NZ_CP032345.1"/>
</dbReference>
<evidence type="ECO:0000256" key="2">
    <source>
        <dbReference type="ARBA" id="ARBA00022723"/>
    </source>
</evidence>
<evidence type="ECO:0000313" key="6">
    <source>
        <dbReference type="Proteomes" id="UP000298693"/>
    </source>
</evidence>
<reference evidence="5 6" key="1">
    <citation type="submission" date="2018-09" db="EMBL/GenBank/DDBJ databases">
        <title>Whole genome based analysis of evolution and adaptive divergence in Indian and Brazilian strains of Azospirillum brasilense.</title>
        <authorList>
            <person name="Singh C."/>
            <person name="Tripathi A.K."/>
        </authorList>
    </citation>
    <scope>NUCLEOTIDE SEQUENCE [LARGE SCALE GENOMIC DNA]</scope>
    <source>
        <strain evidence="5 6">MTCC4039</strain>
    </source>
</reference>
<dbReference type="GO" id="GO:0004536">
    <property type="term" value="F:DNA nuclease activity"/>
    <property type="evidence" value="ECO:0007669"/>
    <property type="project" value="InterPro"/>
</dbReference>
<feature type="binding site" evidence="4">
    <location>
        <position position="129"/>
    </location>
    <ligand>
        <name>a divalent metal cation</name>
        <dbReference type="ChEBI" id="CHEBI:60240"/>
        <label>2</label>
    </ligand>
</feature>
<dbReference type="GO" id="GO:0016788">
    <property type="term" value="F:hydrolase activity, acting on ester bonds"/>
    <property type="evidence" value="ECO:0007669"/>
    <property type="project" value="InterPro"/>
</dbReference>
<proteinExistence type="inferred from homology"/>
<protein>
    <submittedName>
        <fullName evidence="5">TatD family deoxyribonuclease</fullName>
    </submittedName>
</protein>
<evidence type="ECO:0000256" key="1">
    <source>
        <dbReference type="ARBA" id="ARBA00009275"/>
    </source>
</evidence>
<dbReference type="AlphaFoldDB" id="A0A4D8QXH9"/>
<evidence type="ECO:0000313" key="5">
    <source>
        <dbReference type="EMBL" id="QCO13840.1"/>
    </source>
</evidence>
<dbReference type="GO" id="GO:0046872">
    <property type="term" value="F:metal ion binding"/>
    <property type="evidence" value="ECO:0007669"/>
    <property type="project" value="UniProtKB-KW"/>
</dbReference>
<dbReference type="PROSITE" id="PS01090">
    <property type="entry name" value="TATD_2"/>
    <property type="match status" value="1"/>
</dbReference>
<dbReference type="InterPro" id="IPR001130">
    <property type="entry name" value="TatD-like"/>
</dbReference>
<evidence type="ECO:0000256" key="4">
    <source>
        <dbReference type="PIRSR" id="PIRSR005902-1"/>
    </source>
</evidence>
<keyword evidence="2 4" id="KW-0479">Metal-binding</keyword>
<dbReference type="PANTHER" id="PTHR46124">
    <property type="entry name" value="D-AMINOACYL-TRNA DEACYLASE"/>
    <property type="match status" value="1"/>
</dbReference>
<dbReference type="SUPFAM" id="SSF51556">
    <property type="entry name" value="Metallo-dependent hydrolases"/>
    <property type="match status" value="1"/>
</dbReference>
<dbReference type="EMBL" id="CP032345">
    <property type="protein sequence ID" value="QCO13840.1"/>
    <property type="molecule type" value="Genomic_DNA"/>
</dbReference>
<dbReference type="InterPro" id="IPR018228">
    <property type="entry name" value="DNase_TatD-rel_CS"/>
</dbReference>
<comment type="similarity">
    <text evidence="1">Belongs to the metallo-dependent hydrolases superfamily. TatD-type hydrolase family.</text>
</comment>
<feature type="binding site" evidence="4">
    <location>
        <position position="155"/>
    </location>
    <ligand>
        <name>a divalent metal cation</name>
        <dbReference type="ChEBI" id="CHEBI:60240"/>
        <label>2</label>
    </ligand>
</feature>
<evidence type="ECO:0000256" key="3">
    <source>
        <dbReference type="ARBA" id="ARBA00022801"/>
    </source>
</evidence>
<dbReference type="Pfam" id="PF01026">
    <property type="entry name" value="TatD_DNase"/>
    <property type="match status" value="1"/>
</dbReference>
<feature type="binding site" evidence="4">
    <location>
        <position position="93"/>
    </location>
    <ligand>
        <name>a divalent metal cation</name>
        <dbReference type="ChEBI" id="CHEBI:60240"/>
        <label>1</label>
    </ligand>
</feature>
<dbReference type="InterPro" id="IPR015991">
    <property type="entry name" value="TatD/YcfH-like"/>
</dbReference>
<dbReference type="PANTHER" id="PTHR46124:SF2">
    <property type="entry name" value="D-AMINOACYL-TRNA DEACYLASE"/>
    <property type="match status" value="1"/>
</dbReference>
<dbReference type="GO" id="GO:0005829">
    <property type="term" value="C:cytosol"/>
    <property type="evidence" value="ECO:0007669"/>
    <property type="project" value="TreeGrafter"/>
</dbReference>
<sequence length="265" mass="29211">MLVDSHCHLDFPDFAEELDAVVDRARQAGVGRMVTICTYLSRFDRILAVAERYDDVLCSLGVHPHQAAAEIDGVSVERLVELSKHPKVIGLGETGLDYFYDKSPRDIQQECFRRHIRASLDTGLPLIVHTRDADDDTMQIVREEAAGQPVNGLLHCFSSGRQLAEEALDFGFYISLSGIVTFKKSEDLRAIVKDVPLDRILVETDAPYLAPVPFRGKRNEPAYVAHTAACVAGVKGVDAADLARISTDNFFRLFPRAGTGQQVAA</sequence>
<feature type="binding site" evidence="4">
    <location>
        <position position="6"/>
    </location>
    <ligand>
        <name>a divalent metal cation</name>
        <dbReference type="ChEBI" id="CHEBI:60240"/>
        <label>1</label>
    </ligand>
</feature>
<dbReference type="PIRSF" id="PIRSF005902">
    <property type="entry name" value="DNase_TatD"/>
    <property type="match status" value="1"/>
</dbReference>
<accession>A0A4D8QXH9</accession>